<reference evidence="2 3" key="1">
    <citation type="journal article" date="2020" name="Biotechnol. Biofuels">
        <title>New insights from the biogas microbiome by comprehensive genome-resolved metagenomics of nearly 1600 species originating from multiple anaerobic digesters.</title>
        <authorList>
            <person name="Campanaro S."/>
            <person name="Treu L."/>
            <person name="Rodriguez-R L.M."/>
            <person name="Kovalovszki A."/>
            <person name="Ziels R.M."/>
            <person name="Maus I."/>
            <person name="Zhu X."/>
            <person name="Kougias P.G."/>
            <person name="Basile A."/>
            <person name="Luo G."/>
            <person name="Schluter A."/>
            <person name="Konstantinidis K.T."/>
            <person name="Angelidaki I."/>
        </authorList>
    </citation>
    <scope>NUCLEOTIDE SEQUENCE [LARGE SCALE GENOMIC DNA]</scope>
    <source>
        <strain evidence="2">AS27yjCOA_157</strain>
    </source>
</reference>
<gene>
    <name evidence="2" type="ORF">GX426_10775</name>
</gene>
<evidence type="ECO:0000256" key="1">
    <source>
        <dbReference type="SAM" id="MobiDB-lite"/>
    </source>
</evidence>
<dbReference type="EMBL" id="JAAYUN010000200">
    <property type="protein sequence ID" value="NLJ23572.1"/>
    <property type="molecule type" value="Genomic_DNA"/>
</dbReference>
<sequence length="80" mass="8813">EADLADMNSLSAGNDSAILGRINLTISSCIEGTTGRGDLEIDRPPHEGRYFVLLDMEPPKEENWRSRSQAEGPEPGKEDR</sequence>
<evidence type="ECO:0000313" key="3">
    <source>
        <dbReference type="Proteomes" id="UP000544742"/>
    </source>
</evidence>
<protein>
    <submittedName>
        <fullName evidence="2">Uncharacterized protein</fullName>
    </submittedName>
</protein>
<dbReference type="Proteomes" id="UP000544742">
    <property type="component" value="Unassembled WGS sequence"/>
</dbReference>
<dbReference type="AlphaFoldDB" id="A0A7K4AKV4"/>
<comment type="caution">
    <text evidence="2">The sequence shown here is derived from an EMBL/GenBank/DDBJ whole genome shotgun (WGS) entry which is preliminary data.</text>
</comment>
<organism evidence="2 3">
    <name type="scientific">Methanothrix soehngenii</name>
    <name type="common">Methanosaeta concilii</name>
    <dbReference type="NCBI Taxonomy" id="2223"/>
    <lineage>
        <taxon>Archaea</taxon>
        <taxon>Methanobacteriati</taxon>
        <taxon>Methanobacteriota</taxon>
        <taxon>Stenosarchaea group</taxon>
        <taxon>Methanomicrobia</taxon>
        <taxon>Methanotrichales</taxon>
        <taxon>Methanotrichaceae</taxon>
        <taxon>Methanothrix</taxon>
    </lineage>
</organism>
<evidence type="ECO:0000313" key="2">
    <source>
        <dbReference type="EMBL" id="NLJ23572.1"/>
    </source>
</evidence>
<feature type="non-terminal residue" evidence="2">
    <location>
        <position position="1"/>
    </location>
</feature>
<proteinExistence type="predicted"/>
<accession>A0A7K4AKV4</accession>
<feature type="region of interest" description="Disordered" evidence="1">
    <location>
        <begin position="57"/>
        <end position="80"/>
    </location>
</feature>
<name>A0A7K4AKV4_METSH</name>